<proteinExistence type="predicted"/>
<dbReference type="RefSeq" id="WP_102636446.1">
    <property type="nucleotide sequence ID" value="NZ_CADIJZ010000023.1"/>
</dbReference>
<evidence type="ECO:0000256" key="1">
    <source>
        <dbReference type="SAM" id="MobiDB-lite"/>
    </source>
</evidence>
<evidence type="ECO:0000313" key="4">
    <source>
        <dbReference type="Proteomes" id="UP000235659"/>
    </source>
</evidence>
<dbReference type="Proteomes" id="UP000494205">
    <property type="component" value="Unassembled WGS sequence"/>
</dbReference>
<protein>
    <submittedName>
        <fullName evidence="2">Uncharacterized protein</fullName>
    </submittedName>
</protein>
<gene>
    <name evidence="3" type="ORF">C0Z16_34370</name>
    <name evidence="2" type="ORF">LMG27174_05382</name>
</gene>
<dbReference type="AlphaFoldDB" id="A0A2N7VU45"/>
<organism evidence="2 5">
    <name type="scientific">Paraburkholderia rhynchosiae</name>
    <dbReference type="NCBI Taxonomy" id="487049"/>
    <lineage>
        <taxon>Bacteria</taxon>
        <taxon>Pseudomonadati</taxon>
        <taxon>Pseudomonadota</taxon>
        <taxon>Betaproteobacteria</taxon>
        <taxon>Burkholderiales</taxon>
        <taxon>Burkholderiaceae</taxon>
        <taxon>Paraburkholderia</taxon>
    </lineage>
</organism>
<dbReference type="OrthoDB" id="9132801at2"/>
<sequence length="195" mass="19694">MSIDRKDGGLPPTQHPTLEGGGLDALGGMVAGVDAEAAAALNPDMSATAPGGQVDMGPDYHKGACGVVDLARGMIDGYAPGAAWDDATSARMAASLTPVFEKYGWDVESAFPCELVALMVCGPVLYQSARAVAFKIKQDRYALENARPGVTDPNTIKGAAAAESGPPAGSAGTGEADAAAALAEAVRTAKIFPDM</sequence>
<name>A0A2N7VU45_9BURK</name>
<keyword evidence="4" id="KW-1185">Reference proteome</keyword>
<dbReference type="EMBL" id="CADIJZ010000023">
    <property type="protein sequence ID" value="CAB3726130.1"/>
    <property type="molecule type" value="Genomic_DNA"/>
</dbReference>
<dbReference type="Proteomes" id="UP000235659">
    <property type="component" value="Unassembled WGS sequence"/>
</dbReference>
<dbReference type="EMBL" id="PNXY01000052">
    <property type="protein sequence ID" value="PMS20670.1"/>
    <property type="molecule type" value="Genomic_DNA"/>
</dbReference>
<reference evidence="2 5" key="2">
    <citation type="submission" date="2020-04" db="EMBL/GenBank/DDBJ databases">
        <authorList>
            <person name="De Canck E."/>
        </authorList>
    </citation>
    <scope>NUCLEOTIDE SEQUENCE [LARGE SCALE GENOMIC DNA]</scope>
    <source>
        <strain evidence="2 5">LMG 27174</strain>
    </source>
</reference>
<evidence type="ECO:0000313" key="5">
    <source>
        <dbReference type="Proteomes" id="UP000494205"/>
    </source>
</evidence>
<feature type="region of interest" description="Disordered" evidence="1">
    <location>
        <begin position="1"/>
        <end position="21"/>
    </location>
</feature>
<feature type="region of interest" description="Disordered" evidence="1">
    <location>
        <begin position="152"/>
        <end position="174"/>
    </location>
</feature>
<reference evidence="3 4" key="1">
    <citation type="submission" date="2018-01" db="EMBL/GenBank/DDBJ databases">
        <title>Whole genome analyses suggest that Burkholderia sensu lato contains two further novel genera in the rhizoxinica-symbiotica group Mycetohabitans gen. nov., and Trinickia gen. nov.: implications for the evolution of diazotrophy and nodulation in the Burkholderiaceae.</title>
        <authorList>
            <person name="Estrada-de los Santos P."/>
            <person name="Palmer M."/>
            <person name="Chavez-Ramirez B."/>
            <person name="Beukes C."/>
            <person name="Steenkamp E.T."/>
            <person name="Hirsch A.M."/>
            <person name="Manyaka P."/>
            <person name="Maluk M."/>
            <person name="Lafos M."/>
            <person name="Crook M."/>
            <person name="Gross E."/>
            <person name="Simon M.F."/>
            <person name="Bueno dos Reis Junior F."/>
            <person name="Poole P.S."/>
            <person name="Venter S.N."/>
            <person name="James E.K."/>
        </authorList>
    </citation>
    <scope>NUCLEOTIDE SEQUENCE [LARGE SCALE GENOMIC DNA]</scope>
    <source>
        <strain evidence="3 4">WSM 3937</strain>
    </source>
</reference>
<accession>A0A2N7VU45</accession>
<evidence type="ECO:0000313" key="3">
    <source>
        <dbReference type="EMBL" id="PMS20670.1"/>
    </source>
</evidence>
<evidence type="ECO:0000313" key="2">
    <source>
        <dbReference type="EMBL" id="CAB3726130.1"/>
    </source>
</evidence>
<feature type="compositionally biased region" description="Low complexity" evidence="1">
    <location>
        <begin position="158"/>
        <end position="174"/>
    </location>
</feature>